<keyword evidence="4 10" id="KW-0812">Transmembrane</keyword>
<proteinExistence type="inferred from homology"/>
<dbReference type="InterPro" id="IPR003439">
    <property type="entry name" value="ABC_transporter-like_ATP-bd"/>
</dbReference>
<evidence type="ECO:0000256" key="7">
    <source>
        <dbReference type="ARBA" id="ARBA00022989"/>
    </source>
</evidence>
<protein>
    <submittedName>
        <fullName evidence="13">ABC transporter ATP-binding protein</fullName>
    </submittedName>
</protein>
<dbReference type="InterPro" id="IPR003593">
    <property type="entry name" value="AAA+_ATPase"/>
</dbReference>
<comment type="caution">
    <text evidence="13">The sequence shown here is derived from an EMBL/GenBank/DDBJ whole genome shotgun (WGS) entry which is preliminary data.</text>
</comment>
<feature type="domain" description="ABC transporter" evidence="11">
    <location>
        <begin position="372"/>
        <end position="608"/>
    </location>
</feature>
<dbReference type="AlphaFoldDB" id="A0A4Q2RTM5"/>
<dbReference type="OrthoDB" id="9806127at2"/>
<dbReference type="SUPFAM" id="SSF90123">
    <property type="entry name" value="ABC transporter transmembrane region"/>
    <property type="match status" value="1"/>
</dbReference>
<feature type="transmembrane region" description="Helical" evidence="10">
    <location>
        <begin position="282"/>
        <end position="300"/>
    </location>
</feature>
<dbReference type="InterPro" id="IPR017871">
    <property type="entry name" value="ABC_transporter-like_CS"/>
</dbReference>
<feature type="transmembrane region" description="Helical" evidence="10">
    <location>
        <begin position="182"/>
        <end position="210"/>
    </location>
</feature>
<evidence type="ECO:0000256" key="10">
    <source>
        <dbReference type="SAM" id="Phobius"/>
    </source>
</evidence>
<dbReference type="PROSITE" id="PS50929">
    <property type="entry name" value="ABC_TM1F"/>
    <property type="match status" value="1"/>
</dbReference>
<dbReference type="GO" id="GO:0016887">
    <property type="term" value="F:ATP hydrolysis activity"/>
    <property type="evidence" value="ECO:0007669"/>
    <property type="project" value="InterPro"/>
</dbReference>
<evidence type="ECO:0000256" key="6">
    <source>
        <dbReference type="ARBA" id="ARBA00022840"/>
    </source>
</evidence>
<dbReference type="Pfam" id="PF00664">
    <property type="entry name" value="ABC_membrane"/>
    <property type="match status" value="1"/>
</dbReference>
<keyword evidence="8 10" id="KW-0472">Membrane</keyword>
<dbReference type="SUPFAM" id="SSF52540">
    <property type="entry name" value="P-loop containing nucleoside triphosphate hydrolases"/>
    <property type="match status" value="1"/>
</dbReference>
<comment type="similarity">
    <text evidence="9">Belongs to the ABC transporter superfamily. Lipid exporter (TC 3.A.1.106) family.</text>
</comment>
<dbReference type="GO" id="GO:0005524">
    <property type="term" value="F:ATP binding"/>
    <property type="evidence" value="ECO:0007669"/>
    <property type="project" value="UniProtKB-KW"/>
</dbReference>
<evidence type="ECO:0000256" key="2">
    <source>
        <dbReference type="ARBA" id="ARBA00022448"/>
    </source>
</evidence>
<sequence length="619" mass="66142">MPLPLNLGQKAWKSAGQLLRVPPGTGVLFGPKARRRLLLAVLGSLVMAGIEVASVTAVVPLMQLVTGTPPDEGAPGRVADLLGITNATTLAIVLAGTVLGGFLLKGLVGLAFRWWLLGVMMRQQVDTSREMLEYYLTGPYSLHKARHTGELLRNCTDAVGRAYGSVAMGGINVVTETVTVTAVIGLLVVVAPLPTIGLVLYFGIAAYAYARITQPRLVEYGRISHEAQVDVFGAAINALGGVKEIKLRSTYDFFLHRFTKARLDIARADRTTMFLNDLPKHVMEIMFIIGLGGLVATVFATNATDAALGVVAMFAAAGYRTLPSVVRLISTFGSMRNSDPVVVDVVRDVLAARESAATTEKPAHALPLQQKLTIENVSFTYPDGDNSVLNDVSMTLENGRSLALVGGSGAGKSTLVDLILGMHEPTQGTIRVDGVDITDDLPAWRAGIGLVPQEVWFTDGTLRENITFGVEANDVDQESLRAAVTQADLDEFVASLPDGLETSMGERGARLSGGQRQRIGIARALYAKPQLLVLDEATSALDNITERRVTDTIQRLSGSLSMIIVAHRLSTVRMCDQLVFLRHGRVAAVGTFDEVARADAEFARMVELGSLAPLESASS</sequence>
<dbReference type="PANTHER" id="PTHR24221:SF654">
    <property type="entry name" value="ATP-BINDING CASSETTE SUB-FAMILY B MEMBER 6"/>
    <property type="match status" value="1"/>
</dbReference>
<dbReference type="FunFam" id="3.40.50.300:FF:000299">
    <property type="entry name" value="ABC transporter ATP-binding protein/permease"/>
    <property type="match status" value="1"/>
</dbReference>
<dbReference type="GO" id="GO:0005886">
    <property type="term" value="C:plasma membrane"/>
    <property type="evidence" value="ECO:0007669"/>
    <property type="project" value="UniProtKB-SubCell"/>
</dbReference>
<keyword evidence="14" id="KW-1185">Reference proteome</keyword>
<dbReference type="RefSeq" id="WP_129473972.1">
    <property type="nucleotide sequence ID" value="NZ_SDWS01000002.1"/>
</dbReference>
<evidence type="ECO:0000313" key="13">
    <source>
        <dbReference type="EMBL" id="RYB92367.1"/>
    </source>
</evidence>
<feature type="transmembrane region" description="Helical" evidence="10">
    <location>
        <begin position="37"/>
        <end position="61"/>
    </location>
</feature>
<dbReference type="InterPro" id="IPR039421">
    <property type="entry name" value="Type_1_exporter"/>
</dbReference>
<dbReference type="GO" id="GO:0140359">
    <property type="term" value="F:ABC-type transporter activity"/>
    <property type="evidence" value="ECO:0007669"/>
    <property type="project" value="InterPro"/>
</dbReference>
<dbReference type="GO" id="GO:0034040">
    <property type="term" value="F:ATPase-coupled lipid transmembrane transporter activity"/>
    <property type="evidence" value="ECO:0007669"/>
    <property type="project" value="TreeGrafter"/>
</dbReference>
<dbReference type="EMBL" id="SDWS01000002">
    <property type="protein sequence ID" value="RYB92367.1"/>
    <property type="molecule type" value="Genomic_DNA"/>
</dbReference>
<dbReference type="PROSITE" id="PS50893">
    <property type="entry name" value="ABC_TRANSPORTER_2"/>
    <property type="match status" value="1"/>
</dbReference>
<gene>
    <name evidence="13" type="ORF">EUA06_05265</name>
</gene>
<evidence type="ECO:0000259" key="11">
    <source>
        <dbReference type="PROSITE" id="PS50893"/>
    </source>
</evidence>
<keyword evidence="6 13" id="KW-0067">ATP-binding</keyword>
<accession>A0A4Q2RTM5</accession>
<dbReference type="PANTHER" id="PTHR24221">
    <property type="entry name" value="ATP-BINDING CASSETTE SUB-FAMILY B"/>
    <property type="match status" value="1"/>
</dbReference>
<keyword evidence="3" id="KW-1003">Cell membrane</keyword>
<dbReference type="Proteomes" id="UP000291838">
    <property type="component" value="Unassembled WGS sequence"/>
</dbReference>
<comment type="subcellular location">
    <subcellularLocation>
        <location evidence="1">Cell membrane</location>
        <topology evidence="1">Multi-pass membrane protein</topology>
    </subcellularLocation>
</comment>
<name>A0A4Q2RTM5_9ACTN</name>
<evidence type="ECO:0000256" key="4">
    <source>
        <dbReference type="ARBA" id="ARBA00022692"/>
    </source>
</evidence>
<evidence type="ECO:0000256" key="9">
    <source>
        <dbReference type="ARBA" id="ARBA00061644"/>
    </source>
</evidence>
<dbReference type="Gene3D" id="3.40.50.300">
    <property type="entry name" value="P-loop containing nucleotide triphosphate hydrolases"/>
    <property type="match status" value="1"/>
</dbReference>
<dbReference type="Gene3D" id="1.20.1560.10">
    <property type="entry name" value="ABC transporter type 1, transmembrane domain"/>
    <property type="match status" value="1"/>
</dbReference>
<keyword evidence="2" id="KW-0813">Transport</keyword>
<dbReference type="InterPro" id="IPR036640">
    <property type="entry name" value="ABC1_TM_sf"/>
</dbReference>
<evidence type="ECO:0000256" key="5">
    <source>
        <dbReference type="ARBA" id="ARBA00022741"/>
    </source>
</evidence>
<dbReference type="InterPro" id="IPR027417">
    <property type="entry name" value="P-loop_NTPase"/>
</dbReference>
<evidence type="ECO:0000256" key="8">
    <source>
        <dbReference type="ARBA" id="ARBA00023136"/>
    </source>
</evidence>
<evidence type="ECO:0000259" key="12">
    <source>
        <dbReference type="PROSITE" id="PS50929"/>
    </source>
</evidence>
<feature type="domain" description="ABC transmembrane type-1" evidence="12">
    <location>
        <begin position="38"/>
        <end position="337"/>
    </location>
</feature>
<dbReference type="PROSITE" id="PS00211">
    <property type="entry name" value="ABC_TRANSPORTER_1"/>
    <property type="match status" value="1"/>
</dbReference>
<evidence type="ECO:0000256" key="3">
    <source>
        <dbReference type="ARBA" id="ARBA00022475"/>
    </source>
</evidence>
<dbReference type="Pfam" id="PF00005">
    <property type="entry name" value="ABC_tran"/>
    <property type="match status" value="1"/>
</dbReference>
<reference evidence="13 14" key="1">
    <citation type="submission" date="2019-01" db="EMBL/GenBank/DDBJ databases">
        <title>Novel species of Nocardioides.</title>
        <authorList>
            <person name="Liu Q."/>
            <person name="Xin Y.-H."/>
        </authorList>
    </citation>
    <scope>NUCLEOTIDE SEQUENCE [LARGE SCALE GENOMIC DNA]</scope>
    <source>
        <strain evidence="13 14">HLT3-15</strain>
    </source>
</reference>
<keyword evidence="7 10" id="KW-1133">Transmembrane helix</keyword>
<evidence type="ECO:0000256" key="1">
    <source>
        <dbReference type="ARBA" id="ARBA00004651"/>
    </source>
</evidence>
<evidence type="ECO:0000313" key="14">
    <source>
        <dbReference type="Proteomes" id="UP000291838"/>
    </source>
</evidence>
<organism evidence="13 14">
    <name type="scientific">Nocardioides glacieisoli</name>
    <dbReference type="NCBI Taxonomy" id="1168730"/>
    <lineage>
        <taxon>Bacteria</taxon>
        <taxon>Bacillati</taxon>
        <taxon>Actinomycetota</taxon>
        <taxon>Actinomycetes</taxon>
        <taxon>Propionibacteriales</taxon>
        <taxon>Nocardioidaceae</taxon>
        <taxon>Nocardioides</taxon>
    </lineage>
</organism>
<dbReference type="InterPro" id="IPR011527">
    <property type="entry name" value="ABC1_TM_dom"/>
</dbReference>
<dbReference type="SMART" id="SM00382">
    <property type="entry name" value="AAA"/>
    <property type="match status" value="1"/>
</dbReference>
<keyword evidence="5" id="KW-0547">Nucleotide-binding</keyword>